<dbReference type="EMBL" id="LR798338">
    <property type="protein sequence ID" value="CAB5224861.1"/>
    <property type="molecule type" value="Genomic_DNA"/>
</dbReference>
<evidence type="ECO:0000313" key="1">
    <source>
        <dbReference type="EMBL" id="CAB5224861.1"/>
    </source>
</evidence>
<accession>A0A6J7X2Y6</accession>
<protein>
    <submittedName>
        <fullName evidence="1">Uncharacterized protein</fullName>
    </submittedName>
</protein>
<proteinExistence type="predicted"/>
<name>A0A6J7X2Y6_9CAUD</name>
<organism evidence="1">
    <name type="scientific">uncultured Caudovirales phage</name>
    <dbReference type="NCBI Taxonomy" id="2100421"/>
    <lineage>
        <taxon>Viruses</taxon>
        <taxon>Duplodnaviria</taxon>
        <taxon>Heunggongvirae</taxon>
        <taxon>Uroviricota</taxon>
        <taxon>Caudoviricetes</taxon>
        <taxon>Peduoviridae</taxon>
        <taxon>Maltschvirus</taxon>
        <taxon>Maltschvirus maltsch</taxon>
    </lineage>
</organism>
<sequence length="89" mass="9825">MADYTFTTPVVQEAPIGKHRLFYFYKLNKGVSIAKSGATYSKVRFPLDEDIATYDEFYLGGHEHIVDDTTKAALISSGLGITEANFTAV</sequence>
<reference evidence="1" key="1">
    <citation type="submission" date="2020-05" db="EMBL/GenBank/DDBJ databases">
        <authorList>
            <person name="Chiriac C."/>
            <person name="Salcher M."/>
            <person name="Ghai R."/>
            <person name="Kavagutti S V."/>
        </authorList>
    </citation>
    <scope>NUCLEOTIDE SEQUENCE</scope>
</reference>
<gene>
    <name evidence="1" type="ORF">UFOVP744_25</name>
</gene>